<dbReference type="PANTHER" id="PTHR36587:SF2">
    <property type="entry name" value="EXPRESSION SITE-ASSOCIATED GENE 3 (ESAG3)-LIKE PROTEIN"/>
    <property type="match status" value="1"/>
</dbReference>
<dbReference type="AlphaFoldDB" id="A0A3N2PVS1"/>
<dbReference type="CDD" id="cd22997">
    <property type="entry name" value="GT_LH"/>
    <property type="match status" value="1"/>
</dbReference>
<evidence type="ECO:0000313" key="2">
    <source>
        <dbReference type="Proteomes" id="UP000272025"/>
    </source>
</evidence>
<accession>A0A3N2PVS1</accession>
<reference evidence="1 2" key="1">
    <citation type="journal article" date="2018" name="Mol. Ecol.">
        <title>The obligate alkalophilic soda-lake fungus Sodiomyces alkalinus has shifted to a protein diet.</title>
        <authorList>
            <person name="Grum-Grzhimaylo A.A."/>
            <person name="Falkoski D.L."/>
            <person name="van den Heuvel J."/>
            <person name="Valero-Jimenez C.A."/>
            <person name="Min B."/>
            <person name="Choi I.G."/>
            <person name="Lipzen A."/>
            <person name="Daum C.G."/>
            <person name="Aanen D.K."/>
            <person name="Tsang A."/>
            <person name="Henrissat B."/>
            <person name="Bilanenko E.N."/>
            <person name="de Vries R.P."/>
            <person name="van Kan J.A.L."/>
            <person name="Grigoriev I.V."/>
            <person name="Debets A.J.M."/>
        </authorList>
    </citation>
    <scope>NUCLEOTIDE SEQUENCE [LARGE SCALE GENOMIC DNA]</scope>
    <source>
        <strain evidence="1 2">F11</strain>
    </source>
</reference>
<sequence length="515" mass="58085">MPRRGRKMLLLAIFAFVLMGLILSRILWSTDLAWNRITSTFHPANKHPTCPVCSAIPGARRPPGRLHFLITGSAPNLELCRALVSSTVNRYGAPVISGWQATGDRDAANTHLAKVRVVTEYLEQRIPPDADDDLFLMIDGYHVQLQFGPEVLLKRYFEVSDREDERIIQQLAPANAEKVAGPLGRHVIFGADKVCSPVDWRCPGCWAVPMVPGMDSLTFGPKTDGGNMTYNRPRWLNSGTVMGPVKEVRELFRATLHRIEATYDPHFEHRESDQYYLAGIWGEQEIERINAQLAEDPEAQHPVGPSDAHWPEILPGQKYNYHIAVDYGSSLFQTWAGCLDWVGWYRFDGTGYSSLVDQNVRGETGFRPWDLHLQGDAMVALDRIHSSTDELSRTGRSSNELIRRSEFGVNIVTKTTIPISHCTGTEESLDRVYPRMWFFRHARALVGSALAFFRANEPYAPYPINNRIWYPAMRYPEGVSLDDGGAWSDGSDGSSKMEWLSFDRICGEHKESLFG</sequence>
<evidence type="ECO:0000313" key="1">
    <source>
        <dbReference type="EMBL" id="ROT38574.1"/>
    </source>
</evidence>
<gene>
    <name evidence="1" type="ORF">SODALDRAFT_344477</name>
</gene>
<name>A0A3N2PVS1_SODAK</name>
<dbReference type="OrthoDB" id="422736at2759"/>
<dbReference type="RefSeq" id="XP_028466380.1">
    <property type="nucleotide sequence ID" value="XM_028613166.1"/>
</dbReference>
<protein>
    <submittedName>
        <fullName evidence="1">Uncharacterized protein</fullName>
    </submittedName>
</protein>
<organism evidence="1 2">
    <name type="scientific">Sodiomyces alkalinus (strain CBS 110278 / VKM F-3762 / F11)</name>
    <name type="common">Alkaliphilic filamentous fungus</name>
    <dbReference type="NCBI Taxonomy" id="1314773"/>
    <lineage>
        <taxon>Eukaryota</taxon>
        <taxon>Fungi</taxon>
        <taxon>Dikarya</taxon>
        <taxon>Ascomycota</taxon>
        <taxon>Pezizomycotina</taxon>
        <taxon>Sordariomycetes</taxon>
        <taxon>Hypocreomycetidae</taxon>
        <taxon>Glomerellales</taxon>
        <taxon>Plectosphaerellaceae</taxon>
        <taxon>Sodiomyces</taxon>
    </lineage>
</organism>
<dbReference type="PANTHER" id="PTHR36587">
    <property type="entry name" value="EXPRESSION SITE-ASSOCIATED GENE 3 (ESAG3)-LIKE PROTEIN"/>
    <property type="match status" value="1"/>
</dbReference>
<dbReference type="EMBL" id="ML119055">
    <property type="protein sequence ID" value="ROT38574.1"/>
    <property type="molecule type" value="Genomic_DNA"/>
</dbReference>
<proteinExistence type="predicted"/>
<dbReference type="Proteomes" id="UP000272025">
    <property type="component" value="Unassembled WGS sequence"/>
</dbReference>
<keyword evidence="2" id="KW-1185">Reference proteome</keyword>
<dbReference type="GeneID" id="39581644"/>